<evidence type="ECO:0000313" key="3">
    <source>
        <dbReference type="Proteomes" id="UP000006757"/>
    </source>
</evidence>
<accession>K1VFR6</accession>
<organism evidence="2 3">
    <name type="scientific">Trichosporon asahii var. asahii (strain CBS 8904)</name>
    <name type="common">Yeast</name>
    <dbReference type="NCBI Taxonomy" id="1220162"/>
    <lineage>
        <taxon>Eukaryota</taxon>
        <taxon>Fungi</taxon>
        <taxon>Dikarya</taxon>
        <taxon>Basidiomycota</taxon>
        <taxon>Agaricomycotina</taxon>
        <taxon>Tremellomycetes</taxon>
        <taxon>Trichosporonales</taxon>
        <taxon>Trichosporonaceae</taxon>
        <taxon>Trichosporon</taxon>
    </lineage>
</organism>
<dbReference type="HOGENOM" id="CLU_1349742_0_0_1"/>
<comment type="caution">
    <text evidence="2">The sequence shown here is derived from an EMBL/GenBank/DDBJ whole genome shotgun (WGS) entry which is preliminary data.</text>
</comment>
<dbReference type="EMBL" id="AMBO01000400">
    <property type="protein sequence ID" value="EKC97926.1"/>
    <property type="molecule type" value="Genomic_DNA"/>
</dbReference>
<gene>
    <name evidence="2" type="ORF">A1Q2_07723</name>
</gene>
<evidence type="ECO:0000256" key="1">
    <source>
        <dbReference type="SAM" id="MobiDB-lite"/>
    </source>
</evidence>
<dbReference type="Proteomes" id="UP000006757">
    <property type="component" value="Unassembled WGS sequence"/>
</dbReference>
<reference evidence="2 3" key="1">
    <citation type="journal article" date="2012" name="Eukaryot. Cell">
        <title>Genome sequence of the Trichosporon asahii environmental strain CBS 8904.</title>
        <authorList>
            <person name="Yang R.Y."/>
            <person name="Li H.T."/>
            <person name="Zhu H."/>
            <person name="Zhou G.P."/>
            <person name="Wang M."/>
            <person name="Wang L."/>
        </authorList>
    </citation>
    <scope>NUCLEOTIDE SEQUENCE [LARGE SCALE GENOMIC DNA]</scope>
    <source>
        <strain evidence="2 3">CBS 8904</strain>
    </source>
</reference>
<evidence type="ECO:0000313" key="2">
    <source>
        <dbReference type="EMBL" id="EKC97926.1"/>
    </source>
</evidence>
<proteinExistence type="predicted"/>
<protein>
    <submittedName>
        <fullName evidence="2">Uncharacterized protein</fullName>
    </submittedName>
</protein>
<keyword evidence="3" id="KW-1185">Reference proteome</keyword>
<dbReference type="InParanoid" id="K1VFR6"/>
<feature type="region of interest" description="Disordered" evidence="1">
    <location>
        <begin position="1"/>
        <end position="21"/>
    </location>
</feature>
<name>K1VFR6_TRIAC</name>
<dbReference type="AlphaFoldDB" id="K1VFR6"/>
<feature type="compositionally biased region" description="Basic and acidic residues" evidence="1">
    <location>
        <begin position="7"/>
        <end position="18"/>
    </location>
</feature>
<sequence>MPGVRSCQERQDRRKGEYDENGTVEIKIGPGCSVNRSVRLAHLAISGARTMRLLLLADVLQGGGGVNNTLHLPAPRLLAASVRLPAAFRCVMPVTISTAALSRDRASGTTSAWSSGGRLSPDRLPVHAHLAAVTRQHAPGTGVVSHRAAMTTSRRFGPLGWVGVNGRIGSGIECSCLVAATLQCKTNTPEEAGSRLRKAPSSA</sequence>